<protein>
    <submittedName>
        <fullName evidence="1">Unnamed protein product</fullName>
    </submittedName>
</protein>
<keyword evidence="2" id="KW-1185">Reference proteome</keyword>
<evidence type="ECO:0000313" key="2">
    <source>
        <dbReference type="Proteomes" id="UP001165064"/>
    </source>
</evidence>
<comment type="caution">
    <text evidence="1">The sequence shown here is derived from an EMBL/GenBank/DDBJ whole genome shotgun (WGS) entry which is preliminary data.</text>
</comment>
<name>A0ACB5T9R7_AMBMO</name>
<proteinExistence type="predicted"/>
<sequence>MDSKSKFTLLKQQHQQNVDLKKITNHLPHDLVLSIWKRMVFENIELTELIPLVKEGSAFNSVVFDILQENSVVLEVKQNYLLITIRHVTGYITYPCFPIDRDADYSITKKEFIYIHTN</sequence>
<reference evidence="1" key="1">
    <citation type="submission" date="2023-04" db="EMBL/GenBank/DDBJ databases">
        <title>Ambrosiozyma monospora NBRC 10751.</title>
        <authorList>
            <person name="Ichikawa N."/>
            <person name="Sato H."/>
            <person name="Tonouchi N."/>
        </authorList>
    </citation>
    <scope>NUCLEOTIDE SEQUENCE</scope>
    <source>
        <strain evidence="1">NBRC 10751</strain>
    </source>
</reference>
<dbReference type="Proteomes" id="UP001165064">
    <property type="component" value="Unassembled WGS sequence"/>
</dbReference>
<gene>
    <name evidence="1" type="ORF">Amon02_000677100</name>
</gene>
<accession>A0ACB5T9R7</accession>
<organism evidence="1 2">
    <name type="scientific">Ambrosiozyma monospora</name>
    <name type="common">Yeast</name>
    <name type="synonym">Endomycopsis monosporus</name>
    <dbReference type="NCBI Taxonomy" id="43982"/>
    <lineage>
        <taxon>Eukaryota</taxon>
        <taxon>Fungi</taxon>
        <taxon>Dikarya</taxon>
        <taxon>Ascomycota</taxon>
        <taxon>Saccharomycotina</taxon>
        <taxon>Pichiomycetes</taxon>
        <taxon>Pichiales</taxon>
        <taxon>Pichiaceae</taxon>
        <taxon>Ambrosiozyma</taxon>
    </lineage>
</organism>
<evidence type="ECO:0000313" key="1">
    <source>
        <dbReference type="EMBL" id="GME84339.1"/>
    </source>
</evidence>
<dbReference type="EMBL" id="BSXS01005418">
    <property type="protein sequence ID" value="GME84339.1"/>
    <property type="molecule type" value="Genomic_DNA"/>
</dbReference>